<evidence type="ECO:0000313" key="3">
    <source>
        <dbReference type="EMBL" id="SNR17742.1"/>
    </source>
</evidence>
<evidence type="ECO:0000259" key="2">
    <source>
        <dbReference type="Pfam" id="PF06580"/>
    </source>
</evidence>
<feature type="domain" description="Signal transduction histidine kinase internal region" evidence="2">
    <location>
        <begin position="140"/>
        <end position="216"/>
    </location>
</feature>
<evidence type="ECO:0000256" key="1">
    <source>
        <dbReference type="SAM" id="Phobius"/>
    </source>
</evidence>
<sequence length="322" mass="38380">MEMIKKHITETIVHLLFWTLFCFISLFVFSQYYWSENPFLQYVFILLIIVYTNHFFLLPFFVKRKWYLLYAILFASVSFFATQFYCNVFTSCGCTIMKCLSNYLWQTIVPLIFFSFIWLLFKYLSKEEEIRKAQEEKTAMELKFLKSQINPHVLFNNLNTVYAYAIEKPEETPDLILKLSENLKHVLYESNADYIPLEKELNYIDNYIAFQKIRTEGIKKVYYKKSIHSSQYTIAPLLLITLIENAFKHSTINSDIHITIDVNEGNLICTCENEYKTSEDKVNQSIGLQNMEKRLHLLYENRYSLKIDKSKTYFVSLKLKLV</sequence>
<dbReference type="Gene3D" id="3.30.565.10">
    <property type="entry name" value="Histidine kinase-like ATPase, C-terminal domain"/>
    <property type="match status" value="1"/>
</dbReference>
<feature type="transmembrane region" description="Helical" evidence="1">
    <location>
        <begin position="12"/>
        <end position="33"/>
    </location>
</feature>
<dbReference type="InterPro" id="IPR036890">
    <property type="entry name" value="HATPase_C_sf"/>
</dbReference>
<gene>
    <name evidence="3" type="ORF">TJEJU_4122</name>
</gene>
<keyword evidence="3" id="KW-0418">Kinase</keyword>
<feature type="transmembrane region" description="Helical" evidence="1">
    <location>
        <begin position="67"/>
        <end position="85"/>
    </location>
</feature>
<dbReference type="GO" id="GO:0016020">
    <property type="term" value="C:membrane"/>
    <property type="evidence" value="ECO:0007669"/>
    <property type="project" value="InterPro"/>
</dbReference>
<dbReference type="Pfam" id="PF06580">
    <property type="entry name" value="His_kinase"/>
    <property type="match status" value="1"/>
</dbReference>
<accession>A0A238UF69</accession>
<organism evidence="3 4">
    <name type="scientific">Tenacibaculum jejuense</name>
    <dbReference type="NCBI Taxonomy" id="584609"/>
    <lineage>
        <taxon>Bacteria</taxon>
        <taxon>Pseudomonadati</taxon>
        <taxon>Bacteroidota</taxon>
        <taxon>Flavobacteriia</taxon>
        <taxon>Flavobacteriales</taxon>
        <taxon>Flavobacteriaceae</taxon>
        <taxon>Tenacibaculum</taxon>
    </lineage>
</organism>
<evidence type="ECO:0000313" key="4">
    <source>
        <dbReference type="Proteomes" id="UP000215214"/>
    </source>
</evidence>
<feature type="transmembrane region" description="Helical" evidence="1">
    <location>
        <begin position="105"/>
        <end position="124"/>
    </location>
</feature>
<keyword evidence="1" id="KW-0812">Transmembrane</keyword>
<reference evidence="3 4" key="1">
    <citation type="submission" date="2017-07" db="EMBL/GenBank/DDBJ databases">
        <authorList>
            <person name="Sun Z.S."/>
            <person name="Albrecht U."/>
            <person name="Echele G."/>
            <person name="Lee C.C."/>
        </authorList>
    </citation>
    <scope>NUCLEOTIDE SEQUENCE [LARGE SCALE GENOMIC DNA]</scope>
    <source>
        <strain evidence="4">type strain: KCTC 22618</strain>
    </source>
</reference>
<dbReference type="InterPro" id="IPR050640">
    <property type="entry name" value="Bact_2-comp_sensor_kinase"/>
</dbReference>
<keyword evidence="1" id="KW-1133">Transmembrane helix</keyword>
<dbReference type="InterPro" id="IPR010559">
    <property type="entry name" value="Sig_transdc_His_kin_internal"/>
</dbReference>
<dbReference type="KEGG" id="tje:TJEJU_4122"/>
<dbReference type="OrthoDB" id="9809908at2"/>
<keyword evidence="4" id="KW-1185">Reference proteome</keyword>
<feature type="transmembrane region" description="Helical" evidence="1">
    <location>
        <begin position="39"/>
        <end position="60"/>
    </location>
</feature>
<protein>
    <submittedName>
        <fullName evidence="3">Putative signal transduction histidine kinase</fullName>
    </submittedName>
</protein>
<dbReference type="PANTHER" id="PTHR34220">
    <property type="entry name" value="SENSOR HISTIDINE KINASE YPDA"/>
    <property type="match status" value="1"/>
</dbReference>
<keyword evidence="1" id="KW-0472">Membrane</keyword>
<name>A0A238UF69_9FLAO</name>
<keyword evidence="3" id="KW-0808">Transferase</keyword>
<dbReference type="GO" id="GO:0000155">
    <property type="term" value="F:phosphorelay sensor kinase activity"/>
    <property type="evidence" value="ECO:0007669"/>
    <property type="project" value="InterPro"/>
</dbReference>
<proteinExistence type="predicted"/>
<dbReference type="Proteomes" id="UP000215214">
    <property type="component" value="Chromosome TJEJU"/>
</dbReference>
<dbReference type="AlphaFoldDB" id="A0A238UF69"/>
<dbReference type="PANTHER" id="PTHR34220:SF7">
    <property type="entry name" value="SENSOR HISTIDINE KINASE YPDA"/>
    <property type="match status" value="1"/>
</dbReference>
<dbReference type="EMBL" id="LT899436">
    <property type="protein sequence ID" value="SNR17742.1"/>
    <property type="molecule type" value="Genomic_DNA"/>
</dbReference>